<gene>
    <name evidence="2" type="ORF">V5O48_018064</name>
</gene>
<evidence type="ECO:0000313" key="2">
    <source>
        <dbReference type="EMBL" id="KAL0563991.1"/>
    </source>
</evidence>
<proteinExistence type="predicted"/>
<feature type="region of interest" description="Disordered" evidence="1">
    <location>
        <begin position="78"/>
        <end position="142"/>
    </location>
</feature>
<protein>
    <submittedName>
        <fullName evidence="2">Uncharacterized protein</fullName>
    </submittedName>
</protein>
<comment type="caution">
    <text evidence="2">The sequence shown here is derived from an EMBL/GenBank/DDBJ whole genome shotgun (WGS) entry which is preliminary data.</text>
</comment>
<name>A0ABR3EM74_9AGAR</name>
<sequence length="142" mass="16275">HEDLAIQRGNGAHPRTIRKGLRPRIRAISPLPHQQAGGQLPPILLHRPRWHQEGTHQEGPDEEVQRDLDCEGIRQVYGPLSAHRRDHNLPRGGHQPEHYQGIGQMEVRRLPPLLEARRQGQLHTPHRFRTQGARSGQEDHSL</sequence>
<accession>A0ABR3EM74</accession>
<reference evidence="2 3" key="1">
    <citation type="submission" date="2024-02" db="EMBL/GenBank/DDBJ databases">
        <title>A draft genome for the cacao thread blight pathogen Marasmius crinis-equi.</title>
        <authorList>
            <person name="Cohen S.P."/>
            <person name="Baruah I.K."/>
            <person name="Amoako-Attah I."/>
            <person name="Bukari Y."/>
            <person name="Meinhardt L.W."/>
            <person name="Bailey B.A."/>
        </authorList>
    </citation>
    <scope>NUCLEOTIDE SEQUENCE [LARGE SCALE GENOMIC DNA]</scope>
    <source>
        <strain evidence="2 3">GH-76</strain>
    </source>
</reference>
<dbReference type="Proteomes" id="UP001465976">
    <property type="component" value="Unassembled WGS sequence"/>
</dbReference>
<keyword evidence="3" id="KW-1185">Reference proteome</keyword>
<evidence type="ECO:0000256" key="1">
    <source>
        <dbReference type="SAM" id="MobiDB-lite"/>
    </source>
</evidence>
<organism evidence="2 3">
    <name type="scientific">Marasmius crinis-equi</name>
    <dbReference type="NCBI Taxonomy" id="585013"/>
    <lineage>
        <taxon>Eukaryota</taxon>
        <taxon>Fungi</taxon>
        <taxon>Dikarya</taxon>
        <taxon>Basidiomycota</taxon>
        <taxon>Agaricomycotina</taxon>
        <taxon>Agaricomycetes</taxon>
        <taxon>Agaricomycetidae</taxon>
        <taxon>Agaricales</taxon>
        <taxon>Marasmiineae</taxon>
        <taxon>Marasmiaceae</taxon>
        <taxon>Marasmius</taxon>
    </lineage>
</organism>
<feature type="region of interest" description="Disordered" evidence="1">
    <location>
        <begin position="1"/>
        <end position="20"/>
    </location>
</feature>
<feature type="non-terminal residue" evidence="2">
    <location>
        <position position="1"/>
    </location>
</feature>
<dbReference type="EMBL" id="JBAHYK010003068">
    <property type="protein sequence ID" value="KAL0563991.1"/>
    <property type="molecule type" value="Genomic_DNA"/>
</dbReference>
<feature type="non-terminal residue" evidence="2">
    <location>
        <position position="142"/>
    </location>
</feature>
<evidence type="ECO:0000313" key="3">
    <source>
        <dbReference type="Proteomes" id="UP001465976"/>
    </source>
</evidence>